<dbReference type="Gene3D" id="1.10.10.1320">
    <property type="entry name" value="Anti-sigma factor, zinc-finger domain"/>
    <property type="match status" value="1"/>
</dbReference>
<evidence type="ECO:0000256" key="11">
    <source>
        <dbReference type="SAM" id="MobiDB-lite"/>
    </source>
</evidence>
<organism evidence="15 16">
    <name type="scientific">Epidermidibacterium keratini</name>
    <dbReference type="NCBI Taxonomy" id="1891644"/>
    <lineage>
        <taxon>Bacteria</taxon>
        <taxon>Bacillati</taxon>
        <taxon>Actinomycetota</taxon>
        <taxon>Actinomycetes</taxon>
        <taxon>Sporichthyales</taxon>
        <taxon>Sporichthyaceae</taxon>
        <taxon>Epidermidibacterium</taxon>
    </lineage>
</organism>
<dbReference type="RefSeq" id="WP_159547490.1">
    <property type="nucleotide sequence ID" value="NZ_CP047156.1"/>
</dbReference>
<keyword evidence="4 12" id="KW-0812">Transmembrane</keyword>
<dbReference type="InterPro" id="IPR051474">
    <property type="entry name" value="Anti-sigma-K/W_factor"/>
</dbReference>
<dbReference type="AlphaFoldDB" id="A0A7L4YT19"/>
<proteinExistence type="predicted"/>
<evidence type="ECO:0000256" key="4">
    <source>
        <dbReference type="ARBA" id="ARBA00022692"/>
    </source>
</evidence>
<keyword evidence="8" id="KW-0804">Transcription</keyword>
<keyword evidence="3" id="KW-1003">Cell membrane</keyword>
<evidence type="ECO:0000256" key="1">
    <source>
        <dbReference type="ARBA" id="ARBA00004167"/>
    </source>
</evidence>
<dbReference type="EMBL" id="CP047156">
    <property type="protein sequence ID" value="QHC02375.1"/>
    <property type="molecule type" value="Genomic_DNA"/>
</dbReference>
<dbReference type="InterPro" id="IPR041916">
    <property type="entry name" value="Anti_sigma_zinc_sf"/>
</dbReference>
<dbReference type="PANTHER" id="PTHR37461:SF1">
    <property type="entry name" value="ANTI-SIGMA-K FACTOR RSKA"/>
    <property type="match status" value="1"/>
</dbReference>
<evidence type="ECO:0000256" key="10">
    <source>
        <dbReference type="ARBA" id="ARBA00030803"/>
    </source>
</evidence>
<dbReference type="InParanoid" id="A0A7L4YT19"/>
<keyword evidence="5 12" id="KW-1133">Transmembrane helix</keyword>
<feature type="domain" description="Anti-sigma K factor RskA C-terminal" evidence="13">
    <location>
        <begin position="115"/>
        <end position="246"/>
    </location>
</feature>
<comment type="subcellular location">
    <subcellularLocation>
        <location evidence="2">Cell membrane</location>
    </subcellularLocation>
    <subcellularLocation>
        <location evidence="1">Membrane</location>
        <topology evidence="1">Single-pass membrane protein</topology>
    </subcellularLocation>
</comment>
<feature type="compositionally biased region" description="Low complexity" evidence="11">
    <location>
        <begin position="80"/>
        <end position="99"/>
    </location>
</feature>
<name>A0A7L4YT19_9ACTN</name>
<dbReference type="InterPro" id="IPR027383">
    <property type="entry name" value="Znf_put"/>
</dbReference>
<keyword evidence="16" id="KW-1185">Reference proteome</keyword>
<dbReference type="InterPro" id="IPR018764">
    <property type="entry name" value="RskA_C"/>
</dbReference>
<protein>
    <recommendedName>
        <fullName evidence="10">Regulator of SigK</fullName>
    </recommendedName>
    <alternativeName>
        <fullName evidence="9">Sigma-K anti-sigma factor RskA</fullName>
    </alternativeName>
</protein>
<reference evidence="15 16" key="1">
    <citation type="journal article" date="2018" name="Int. J. Syst. Evol. Microbiol.">
        <title>Epidermidibacterium keratini gen. nov., sp. nov., a member of the family Sporichthyaceae, isolated from keratin epidermis.</title>
        <authorList>
            <person name="Lee D.G."/>
            <person name="Trujillo M.E."/>
            <person name="Kang S."/>
            <person name="Nam J.J."/>
            <person name="Kim Y.J."/>
        </authorList>
    </citation>
    <scope>NUCLEOTIDE SEQUENCE [LARGE SCALE GENOMIC DNA]</scope>
    <source>
        <strain evidence="15 16">EPI-7</strain>
    </source>
</reference>
<feature type="transmembrane region" description="Helical" evidence="12">
    <location>
        <begin position="113"/>
        <end position="132"/>
    </location>
</feature>
<gene>
    <name evidence="15" type="ORF">EK0264_09900</name>
</gene>
<evidence type="ECO:0000256" key="5">
    <source>
        <dbReference type="ARBA" id="ARBA00022989"/>
    </source>
</evidence>
<dbReference type="GO" id="GO:0005886">
    <property type="term" value="C:plasma membrane"/>
    <property type="evidence" value="ECO:0007669"/>
    <property type="project" value="UniProtKB-SubCell"/>
</dbReference>
<keyword evidence="7 12" id="KW-0472">Membrane</keyword>
<evidence type="ECO:0000256" key="9">
    <source>
        <dbReference type="ARBA" id="ARBA00029829"/>
    </source>
</evidence>
<evidence type="ECO:0000313" key="16">
    <source>
        <dbReference type="Proteomes" id="UP000463857"/>
    </source>
</evidence>
<dbReference type="Pfam" id="PF13490">
    <property type="entry name" value="zf-HC2"/>
    <property type="match status" value="1"/>
</dbReference>
<dbReference type="GO" id="GO:0006417">
    <property type="term" value="P:regulation of translation"/>
    <property type="evidence" value="ECO:0007669"/>
    <property type="project" value="TreeGrafter"/>
</dbReference>
<dbReference type="KEGG" id="eke:EK0264_09900"/>
<evidence type="ECO:0000313" key="15">
    <source>
        <dbReference type="EMBL" id="QHC02375.1"/>
    </source>
</evidence>
<dbReference type="PANTHER" id="PTHR37461">
    <property type="entry name" value="ANTI-SIGMA-K FACTOR RSKA"/>
    <property type="match status" value="1"/>
</dbReference>
<evidence type="ECO:0000256" key="6">
    <source>
        <dbReference type="ARBA" id="ARBA00023015"/>
    </source>
</evidence>
<feature type="region of interest" description="Disordered" evidence="11">
    <location>
        <begin position="73"/>
        <end position="105"/>
    </location>
</feature>
<dbReference type="GO" id="GO:0016989">
    <property type="term" value="F:sigma factor antagonist activity"/>
    <property type="evidence" value="ECO:0007669"/>
    <property type="project" value="TreeGrafter"/>
</dbReference>
<evidence type="ECO:0000259" key="14">
    <source>
        <dbReference type="Pfam" id="PF13490"/>
    </source>
</evidence>
<sequence>MNADTHALAGAYVLDALTDTEREQFENHLSNCDDCQADVASLREPVAQLAAAVTAAPPAQLRSNVLQAISGVRPLPPLSTEPTDATTPSTSTSSGSTVTDIREGKRRNRSRRFLAAVAAAVVAIGVVIWSPWSSPSGDNPPQLTATERVMQASDAHEYQATVGDSSMTITVSQSEDKAVLTAENMQPAPEGQDYQAWYLDDGKPVSAGVMPTPKDGKVQVLLEGDATKYDSVALSIEPAGGSSTPTTVIGAIALS</sequence>
<dbReference type="Pfam" id="PF10099">
    <property type="entry name" value="RskA_C"/>
    <property type="match status" value="1"/>
</dbReference>
<dbReference type="NCBIfam" id="TIGR01409">
    <property type="entry name" value="TAT_signal_seq"/>
    <property type="match status" value="1"/>
</dbReference>
<dbReference type="InterPro" id="IPR019546">
    <property type="entry name" value="TAT_signal_bac_arc"/>
</dbReference>
<dbReference type="Proteomes" id="UP000463857">
    <property type="component" value="Chromosome"/>
</dbReference>
<evidence type="ECO:0000256" key="7">
    <source>
        <dbReference type="ARBA" id="ARBA00023136"/>
    </source>
</evidence>
<feature type="domain" description="Putative zinc-finger" evidence="14">
    <location>
        <begin position="4"/>
        <end position="36"/>
    </location>
</feature>
<evidence type="ECO:0000256" key="8">
    <source>
        <dbReference type="ARBA" id="ARBA00023163"/>
    </source>
</evidence>
<evidence type="ECO:0000259" key="13">
    <source>
        <dbReference type="Pfam" id="PF10099"/>
    </source>
</evidence>
<dbReference type="OrthoDB" id="153510at2"/>
<accession>A0A7L4YT19</accession>
<evidence type="ECO:0000256" key="3">
    <source>
        <dbReference type="ARBA" id="ARBA00022475"/>
    </source>
</evidence>
<evidence type="ECO:0000256" key="12">
    <source>
        <dbReference type="SAM" id="Phobius"/>
    </source>
</evidence>
<evidence type="ECO:0000256" key="2">
    <source>
        <dbReference type="ARBA" id="ARBA00004236"/>
    </source>
</evidence>
<keyword evidence="6" id="KW-0805">Transcription regulation</keyword>